<dbReference type="AlphaFoldDB" id="A0A1X2GVU1"/>
<comment type="caution">
    <text evidence="2">The sequence shown here is derived from an EMBL/GenBank/DDBJ whole genome shotgun (WGS) entry which is preliminary data.</text>
</comment>
<accession>A0A1X2GVU1</accession>
<dbReference type="EMBL" id="MCGT01000002">
    <property type="protein sequence ID" value="ORX62161.1"/>
    <property type="molecule type" value="Genomic_DNA"/>
</dbReference>
<evidence type="ECO:0000256" key="1">
    <source>
        <dbReference type="SAM" id="Phobius"/>
    </source>
</evidence>
<keyword evidence="3" id="KW-1185">Reference proteome</keyword>
<name>A0A1X2GVU1_9FUNG</name>
<feature type="transmembrane region" description="Helical" evidence="1">
    <location>
        <begin position="36"/>
        <end position="57"/>
    </location>
</feature>
<reference evidence="2 3" key="1">
    <citation type="submission" date="2016-07" db="EMBL/GenBank/DDBJ databases">
        <title>Pervasive Adenine N6-methylation of Active Genes in Fungi.</title>
        <authorList>
            <consortium name="DOE Joint Genome Institute"/>
            <person name="Mondo S.J."/>
            <person name="Dannebaum R.O."/>
            <person name="Kuo R.C."/>
            <person name="Labutti K."/>
            <person name="Haridas S."/>
            <person name="Kuo A."/>
            <person name="Salamov A."/>
            <person name="Ahrendt S.R."/>
            <person name="Lipzen A."/>
            <person name="Sullivan W."/>
            <person name="Andreopoulos W.B."/>
            <person name="Clum A."/>
            <person name="Lindquist E."/>
            <person name="Daum C."/>
            <person name="Ramamoorthy G.K."/>
            <person name="Gryganskyi A."/>
            <person name="Culley D."/>
            <person name="Magnuson J.K."/>
            <person name="James T.Y."/>
            <person name="O'Malley M.A."/>
            <person name="Stajich J.E."/>
            <person name="Spatafora J.W."/>
            <person name="Visel A."/>
            <person name="Grigoriev I.V."/>
        </authorList>
    </citation>
    <scope>NUCLEOTIDE SEQUENCE [LARGE SCALE GENOMIC DNA]</scope>
    <source>
        <strain evidence="2 3">NRRL 3301</strain>
    </source>
</reference>
<protein>
    <submittedName>
        <fullName evidence="2">Uncharacterized protein</fullName>
    </submittedName>
</protein>
<keyword evidence="1" id="KW-0472">Membrane</keyword>
<evidence type="ECO:0000313" key="2">
    <source>
        <dbReference type="EMBL" id="ORX62161.1"/>
    </source>
</evidence>
<sequence length="79" mass="9144">MLAYSQWHPNAVIFLVVFHVTNVFHRGNVRICLVRAVGTCRFWFSISFSMLLIHISIELHVASALAPWDLHSHELTEEK</sequence>
<proteinExistence type="predicted"/>
<dbReference type="Proteomes" id="UP000242146">
    <property type="component" value="Unassembled WGS sequence"/>
</dbReference>
<gene>
    <name evidence="2" type="ORF">DM01DRAFT_1073468</name>
</gene>
<feature type="transmembrane region" description="Helical" evidence="1">
    <location>
        <begin position="6"/>
        <end position="24"/>
    </location>
</feature>
<evidence type="ECO:0000313" key="3">
    <source>
        <dbReference type="Proteomes" id="UP000242146"/>
    </source>
</evidence>
<keyword evidence="1" id="KW-0812">Transmembrane</keyword>
<organism evidence="2 3">
    <name type="scientific">Hesseltinella vesiculosa</name>
    <dbReference type="NCBI Taxonomy" id="101127"/>
    <lineage>
        <taxon>Eukaryota</taxon>
        <taxon>Fungi</taxon>
        <taxon>Fungi incertae sedis</taxon>
        <taxon>Mucoromycota</taxon>
        <taxon>Mucoromycotina</taxon>
        <taxon>Mucoromycetes</taxon>
        <taxon>Mucorales</taxon>
        <taxon>Cunninghamellaceae</taxon>
        <taxon>Hesseltinella</taxon>
    </lineage>
</organism>
<keyword evidence="1" id="KW-1133">Transmembrane helix</keyword>